<sequence>MTKKKPGADRKNRRTLSDKEKVEFKLKCIIPLAAIPKGTPGGRALRQRLLRQLHEKYDVSITSLKRWHKDYEEYGVSGLIPKYPRKHDSAIKQDCGPALERIKKLRFIERATVNQLIATVESEGLVKPGVLTRPTVQRYLQESGLGSRELEYRSGGNKGAMEDGEFFIRYQAPAPMFMLLTDVTYIDKGIVVDDFTGEPEQVYMSSFIDDFSRFLWIKLDITQSQDIVNLLFRDVIIKENCVPRYVCSDHGKIFVSNSFCKACSTIGTKRCLCPVRAGHAKGKVERNYRTMDLIEKLLTRCKEPMSFSSFEALCLNWCDEYNNTPHSALNGLTPAQAKAGTPYNALPLPSREVLDIAFATSYLRKLQPDATVSMFGIPYQVEHLSGLKRKDYISIEVHKDADGTPHVLQVLDDLTLVELHPLNPRDAALLKAVSGDTRHRRNEERFTQDLRYEYSAVLLARYREQLKAIGAYKNEEEFMKLMKIMLSPQLLDAAKKKELEQKAKAVQENDTDDTLELQKLLLLLGNQETNND</sequence>
<dbReference type="SUPFAM" id="SSF53098">
    <property type="entry name" value="Ribonuclease H-like"/>
    <property type="match status" value="1"/>
</dbReference>
<evidence type="ECO:0000259" key="1">
    <source>
        <dbReference type="PROSITE" id="PS50994"/>
    </source>
</evidence>
<dbReference type="PROSITE" id="PS50994">
    <property type="entry name" value="INTEGRASE"/>
    <property type="match status" value="1"/>
</dbReference>
<dbReference type="PANTHER" id="PTHR35004:SF6">
    <property type="entry name" value="TRANSPOSASE"/>
    <property type="match status" value="1"/>
</dbReference>
<dbReference type="GO" id="GO:0003676">
    <property type="term" value="F:nucleic acid binding"/>
    <property type="evidence" value="ECO:0007669"/>
    <property type="project" value="InterPro"/>
</dbReference>
<dbReference type="InterPro" id="IPR001584">
    <property type="entry name" value="Integrase_cat-core"/>
</dbReference>
<reference evidence="2" key="1">
    <citation type="submission" date="2020-10" db="EMBL/GenBank/DDBJ databases">
        <authorList>
            <person name="Gilroy R."/>
        </authorList>
    </citation>
    <scope>NUCLEOTIDE SEQUENCE</scope>
    <source>
        <strain evidence="2">17213</strain>
    </source>
</reference>
<feature type="domain" description="Integrase catalytic" evidence="1">
    <location>
        <begin position="171"/>
        <end position="342"/>
    </location>
</feature>
<name>A0A9D9GSA4_9GAMM</name>
<accession>A0A9D9GSA4</accession>
<organism evidence="2 3">
    <name type="scientific">Candidatus Avisuccinivibrio stercorigallinarum</name>
    <dbReference type="NCBI Taxonomy" id="2840704"/>
    <lineage>
        <taxon>Bacteria</taxon>
        <taxon>Pseudomonadati</taxon>
        <taxon>Pseudomonadota</taxon>
        <taxon>Gammaproteobacteria</taxon>
        <taxon>Aeromonadales</taxon>
        <taxon>Succinivibrionaceae</taxon>
        <taxon>Succinivibrionaceae incertae sedis</taxon>
        <taxon>Candidatus Avisuccinivibrio</taxon>
    </lineage>
</organism>
<gene>
    <name evidence="2" type="ORF">IAB19_00560</name>
</gene>
<evidence type="ECO:0000313" key="3">
    <source>
        <dbReference type="Proteomes" id="UP000823631"/>
    </source>
</evidence>
<reference evidence="2" key="2">
    <citation type="journal article" date="2021" name="PeerJ">
        <title>Extensive microbial diversity within the chicken gut microbiome revealed by metagenomics and culture.</title>
        <authorList>
            <person name="Gilroy R."/>
            <person name="Ravi A."/>
            <person name="Getino M."/>
            <person name="Pursley I."/>
            <person name="Horton D.L."/>
            <person name="Alikhan N.F."/>
            <person name="Baker D."/>
            <person name="Gharbi K."/>
            <person name="Hall N."/>
            <person name="Watson M."/>
            <person name="Adriaenssens E.M."/>
            <person name="Foster-Nyarko E."/>
            <person name="Jarju S."/>
            <person name="Secka A."/>
            <person name="Antonio M."/>
            <person name="Oren A."/>
            <person name="Chaudhuri R.R."/>
            <person name="La Ragione R."/>
            <person name="Hildebrand F."/>
            <person name="Pallen M.J."/>
        </authorList>
    </citation>
    <scope>NUCLEOTIDE SEQUENCE</scope>
    <source>
        <strain evidence="2">17213</strain>
    </source>
</reference>
<dbReference type="Gene3D" id="3.30.420.10">
    <property type="entry name" value="Ribonuclease H-like superfamily/Ribonuclease H"/>
    <property type="match status" value="1"/>
</dbReference>
<evidence type="ECO:0000313" key="2">
    <source>
        <dbReference type="EMBL" id="MBO8414861.1"/>
    </source>
</evidence>
<protein>
    <submittedName>
        <fullName evidence="2">Transposase</fullName>
    </submittedName>
</protein>
<dbReference type="PANTHER" id="PTHR35004">
    <property type="entry name" value="TRANSPOSASE RV3428C-RELATED"/>
    <property type="match status" value="1"/>
</dbReference>
<dbReference type="EMBL" id="JADINH010000006">
    <property type="protein sequence ID" value="MBO8414861.1"/>
    <property type="molecule type" value="Genomic_DNA"/>
</dbReference>
<dbReference type="InterPro" id="IPR036397">
    <property type="entry name" value="RNaseH_sf"/>
</dbReference>
<dbReference type="Proteomes" id="UP000823631">
    <property type="component" value="Unassembled WGS sequence"/>
</dbReference>
<dbReference type="AlphaFoldDB" id="A0A9D9GSA4"/>
<dbReference type="InterPro" id="IPR012337">
    <property type="entry name" value="RNaseH-like_sf"/>
</dbReference>
<comment type="caution">
    <text evidence="2">The sequence shown here is derived from an EMBL/GenBank/DDBJ whole genome shotgun (WGS) entry which is preliminary data.</text>
</comment>
<proteinExistence type="predicted"/>
<dbReference type="GO" id="GO:0015074">
    <property type="term" value="P:DNA integration"/>
    <property type="evidence" value="ECO:0007669"/>
    <property type="project" value="InterPro"/>
</dbReference>